<feature type="transmembrane region" description="Helical" evidence="2">
    <location>
        <begin position="291"/>
        <end position="308"/>
    </location>
</feature>
<evidence type="ECO:0008006" key="5">
    <source>
        <dbReference type="Google" id="ProtNLM"/>
    </source>
</evidence>
<gene>
    <name evidence="3" type="ORF">AB1Y20_021218</name>
</gene>
<dbReference type="PANTHER" id="PTHR20883:SF14">
    <property type="entry name" value="PHYTANOYL-COA DIOXYGENASE"/>
    <property type="match status" value="1"/>
</dbReference>
<dbReference type="EMBL" id="JBGBPQ010000007">
    <property type="protein sequence ID" value="KAL1521559.1"/>
    <property type="molecule type" value="Genomic_DNA"/>
</dbReference>
<organism evidence="3 4">
    <name type="scientific">Prymnesium parvum</name>
    <name type="common">Toxic golden alga</name>
    <dbReference type="NCBI Taxonomy" id="97485"/>
    <lineage>
        <taxon>Eukaryota</taxon>
        <taxon>Haptista</taxon>
        <taxon>Haptophyta</taxon>
        <taxon>Prymnesiophyceae</taxon>
        <taxon>Prymnesiales</taxon>
        <taxon>Prymnesiaceae</taxon>
        <taxon>Prymnesium</taxon>
    </lineage>
</organism>
<dbReference type="AlphaFoldDB" id="A0AB34JLN4"/>
<keyword evidence="4" id="KW-1185">Reference proteome</keyword>
<sequence length="314" mass="34612">MAEGEAAARLRSSEHERVRSELETRGFAVCRSMLPLSSIARARQHLEKAVDRHLQRAAARGDVPHSFAGLSLEERIAAAYRTSPEQAPTSWVAETRTSLAFQGMLFRDAQLCALVETLTSRPPVVASRYNVRSKLPGSTNANFPWHQDHAFFRMQYLLKKQAAKRLLAAWAPLVAVSEANGAVELAAGSHTRGFAKHTRSGAFMAAEEPPSSALERVVPSLNPGDVLLFTDLTLHRSGPNLLPTVRWSADWAYELDPSDSICPPLAVHLLRNEQATEEQAPLQLRNTRSRLLLAACAALVTTSVAMLLQKRIRR</sequence>
<evidence type="ECO:0000256" key="2">
    <source>
        <dbReference type="SAM" id="Phobius"/>
    </source>
</evidence>
<keyword evidence="2" id="KW-0812">Transmembrane</keyword>
<evidence type="ECO:0000313" key="4">
    <source>
        <dbReference type="Proteomes" id="UP001515480"/>
    </source>
</evidence>
<dbReference type="Proteomes" id="UP001515480">
    <property type="component" value="Unassembled WGS sequence"/>
</dbReference>
<evidence type="ECO:0000256" key="1">
    <source>
        <dbReference type="ARBA" id="ARBA00001962"/>
    </source>
</evidence>
<name>A0AB34JLN4_PRYPA</name>
<evidence type="ECO:0000313" key="3">
    <source>
        <dbReference type="EMBL" id="KAL1521559.1"/>
    </source>
</evidence>
<dbReference type="SUPFAM" id="SSF51197">
    <property type="entry name" value="Clavaminate synthase-like"/>
    <property type="match status" value="1"/>
</dbReference>
<accession>A0AB34JLN4</accession>
<dbReference type="PANTHER" id="PTHR20883">
    <property type="entry name" value="PHYTANOYL-COA DIOXYGENASE DOMAIN CONTAINING 1"/>
    <property type="match status" value="1"/>
</dbReference>
<reference evidence="3 4" key="1">
    <citation type="journal article" date="2024" name="Science">
        <title>Giant polyketide synthase enzymes in the biosynthesis of giant marine polyether toxins.</title>
        <authorList>
            <person name="Fallon T.R."/>
            <person name="Shende V.V."/>
            <person name="Wierzbicki I.H."/>
            <person name="Pendleton A.L."/>
            <person name="Watervoot N.F."/>
            <person name="Auber R.P."/>
            <person name="Gonzalez D.J."/>
            <person name="Wisecaver J.H."/>
            <person name="Moore B.S."/>
        </authorList>
    </citation>
    <scope>NUCLEOTIDE SEQUENCE [LARGE SCALE GENOMIC DNA]</scope>
    <source>
        <strain evidence="3 4">12B1</strain>
    </source>
</reference>
<dbReference type="Pfam" id="PF05721">
    <property type="entry name" value="PhyH"/>
    <property type="match status" value="1"/>
</dbReference>
<dbReference type="Gene3D" id="2.60.120.620">
    <property type="entry name" value="q2cbj1_9rhob like domain"/>
    <property type="match status" value="1"/>
</dbReference>
<dbReference type="InterPro" id="IPR008775">
    <property type="entry name" value="Phytyl_CoA_dOase-like"/>
</dbReference>
<comment type="cofactor">
    <cofactor evidence="1">
        <name>Fe cation</name>
        <dbReference type="ChEBI" id="CHEBI:24875"/>
    </cofactor>
</comment>
<keyword evidence="2" id="KW-1133">Transmembrane helix</keyword>
<protein>
    <recommendedName>
        <fullName evidence="5">Phytanoyl-CoA dioxygenase family protein</fullName>
    </recommendedName>
</protein>
<proteinExistence type="predicted"/>
<keyword evidence="2" id="KW-0472">Membrane</keyword>
<comment type="caution">
    <text evidence="3">The sequence shown here is derived from an EMBL/GenBank/DDBJ whole genome shotgun (WGS) entry which is preliminary data.</text>
</comment>